<organism evidence="3 4">
    <name type="scientific">Prosthecobacter vanneervenii</name>
    <dbReference type="NCBI Taxonomy" id="48466"/>
    <lineage>
        <taxon>Bacteria</taxon>
        <taxon>Pseudomonadati</taxon>
        <taxon>Verrucomicrobiota</taxon>
        <taxon>Verrucomicrobiia</taxon>
        <taxon>Verrucomicrobiales</taxon>
        <taxon>Verrucomicrobiaceae</taxon>
        <taxon>Prosthecobacter</taxon>
    </lineage>
</organism>
<dbReference type="SUPFAM" id="SSF51735">
    <property type="entry name" value="NAD(P)-binding Rossmann-fold domains"/>
    <property type="match status" value="1"/>
</dbReference>
<name>A0A7W7YF45_9BACT</name>
<dbReference type="InterPro" id="IPR050463">
    <property type="entry name" value="Gfo/Idh/MocA_oxidrdct_glycsds"/>
</dbReference>
<dbReference type="GO" id="GO:0000166">
    <property type="term" value="F:nucleotide binding"/>
    <property type="evidence" value="ECO:0007669"/>
    <property type="project" value="InterPro"/>
</dbReference>
<evidence type="ECO:0000313" key="3">
    <source>
        <dbReference type="EMBL" id="MBB5034979.1"/>
    </source>
</evidence>
<gene>
    <name evidence="3" type="ORF">HNQ65_004587</name>
</gene>
<dbReference type="Gene3D" id="3.40.50.720">
    <property type="entry name" value="NAD(P)-binding Rossmann-like Domain"/>
    <property type="match status" value="1"/>
</dbReference>
<dbReference type="InterPro" id="IPR036291">
    <property type="entry name" value="NAD(P)-bd_dom_sf"/>
</dbReference>
<dbReference type="PANTHER" id="PTHR43818">
    <property type="entry name" value="BCDNA.GH03377"/>
    <property type="match status" value="1"/>
</dbReference>
<dbReference type="PANTHER" id="PTHR43818:SF10">
    <property type="entry name" value="NADH-DEPENDENT DEHYDROGENASE-RELATED"/>
    <property type="match status" value="1"/>
</dbReference>
<protein>
    <submittedName>
        <fullName evidence="3">Putative dehydrogenase</fullName>
    </submittedName>
</protein>
<feature type="domain" description="Gfo/Idh/MocA-like oxidoreductase N-terminal" evidence="1">
    <location>
        <begin position="44"/>
        <end position="162"/>
    </location>
</feature>
<dbReference type="Pfam" id="PF01408">
    <property type="entry name" value="GFO_IDH_MocA"/>
    <property type="match status" value="1"/>
</dbReference>
<evidence type="ECO:0000259" key="1">
    <source>
        <dbReference type="Pfam" id="PF01408"/>
    </source>
</evidence>
<reference evidence="3 4" key="1">
    <citation type="submission" date="2020-08" db="EMBL/GenBank/DDBJ databases">
        <title>Genomic Encyclopedia of Type Strains, Phase IV (KMG-IV): sequencing the most valuable type-strain genomes for metagenomic binning, comparative biology and taxonomic classification.</title>
        <authorList>
            <person name="Goeker M."/>
        </authorList>
    </citation>
    <scope>NUCLEOTIDE SEQUENCE [LARGE SCALE GENOMIC DNA]</scope>
    <source>
        <strain evidence="3 4">DSM 12252</strain>
    </source>
</reference>
<dbReference type="AlphaFoldDB" id="A0A7W7YF45"/>
<evidence type="ECO:0000259" key="2">
    <source>
        <dbReference type="Pfam" id="PF19051"/>
    </source>
</evidence>
<dbReference type="Gene3D" id="3.30.360.10">
    <property type="entry name" value="Dihydrodipicolinate Reductase, domain 2"/>
    <property type="match status" value="1"/>
</dbReference>
<proteinExistence type="predicted"/>
<dbReference type="RefSeq" id="WP_184343303.1">
    <property type="nucleotide sequence ID" value="NZ_JACHIG010000012.1"/>
</dbReference>
<keyword evidence="4" id="KW-1185">Reference proteome</keyword>
<feature type="domain" description="Gfo/Idh/MocA-like oxidoreductase bacterial type C-terminal" evidence="2">
    <location>
        <begin position="197"/>
        <end position="297"/>
    </location>
</feature>
<evidence type="ECO:0000313" key="4">
    <source>
        <dbReference type="Proteomes" id="UP000590740"/>
    </source>
</evidence>
<sequence length="449" mass="49530">MPDPRPLPRRQFVKTAAATVFGFQVVERHVIGGPGFTPPSEKVNLGCIGIGGQGGGDIRDLDDSGLANIVALCDVDLDHAAGTIKKYPNARLYRDYRELIDKQKDIDAVLVATPDHVHAPASIMAMRAGRHVYVEKPLAHTIAEARAMRDVAAETKRVTQMGNQGHASEGIRLTREWIQAGAIGKVTEVHVWSDRPGKFWDSQGKAYPTDTPPVPKNLDWNLWLGPAKERAYHPDFCPRKWRGWWDFGCGALGDMAVHNADPAFYALDLDSPDWVEAESGPNNNQSYPVWSIITYHFPAKGDRPAVKMVWYDGGKLPPRPEGLEETRNLGDNGIYFVGDKGCILAGGWSGTPRIVPETKMQQFIIPAKTIPRCLGGHRKEFLEACKTGNPQDAKSGFWYSAPFTESLLVGLLAVRFGKRVEWDAKAMKSPNTPEADAIIHKAYRAGYGI</sequence>
<dbReference type="EMBL" id="JACHIG010000012">
    <property type="protein sequence ID" value="MBB5034979.1"/>
    <property type="molecule type" value="Genomic_DNA"/>
</dbReference>
<accession>A0A7W7YF45</accession>
<dbReference type="InterPro" id="IPR043906">
    <property type="entry name" value="Gfo/Idh/MocA_OxRdtase_bact_C"/>
</dbReference>
<dbReference type="SUPFAM" id="SSF55347">
    <property type="entry name" value="Glyceraldehyde-3-phosphate dehydrogenase-like, C-terminal domain"/>
    <property type="match status" value="1"/>
</dbReference>
<dbReference type="InterPro" id="IPR000683">
    <property type="entry name" value="Gfo/Idh/MocA-like_OxRdtase_N"/>
</dbReference>
<dbReference type="Pfam" id="PF19051">
    <property type="entry name" value="GFO_IDH_MocA_C2"/>
    <property type="match status" value="1"/>
</dbReference>
<comment type="caution">
    <text evidence="3">The sequence shown here is derived from an EMBL/GenBank/DDBJ whole genome shotgun (WGS) entry which is preliminary data.</text>
</comment>
<dbReference type="Proteomes" id="UP000590740">
    <property type="component" value="Unassembled WGS sequence"/>
</dbReference>